<dbReference type="InterPro" id="IPR050095">
    <property type="entry name" value="ECF_ABC_transporter_ATP-bd"/>
</dbReference>
<protein>
    <recommendedName>
        <fullName evidence="4">ABC transporter domain-containing protein</fullName>
    </recommendedName>
</protein>
<feature type="domain" description="ABC transporter" evidence="4">
    <location>
        <begin position="8"/>
        <end position="63"/>
    </location>
</feature>
<dbReference type="GO" id="GO:0005524">
    <property type="term" value="F:ATP binding"/>
    <property type="evidence" value="ECO:0007669"/>
    <property type="project" value="UniProtKB-KW"/>
</dbReference>
<evidence type="ECO:0000313" key="5">
    <source>
        <dbReference type="EMBL" id="GAH62998.1"/>
    </source>
</evidence>
<keyword evidence="2" id="KW-0547">Nucleotide-binding</keyword>
<dbReference type="GO" id="GO:0043190">
    <property type="term" value="C:ATP-binding cassette (ABC) transporter complex"/>
    <property type="evidence" value="ECO:0007669"/>
    <property type="project" value="TreeGrafter"/>
</dbReference>
<dbReference type="AlphaFoldDB" id="X1IZP1"/>
<evidence type="ECO:0000259" key="4">
    <source>
        <dbReference type="Pfam" id="PF00005"/>
    </source>
</evidence>
<sequence>SLKNLYQDNEELQAKTDDVLKSFNLEKYRERSPLNLSGGESKKLAVASIMCRDPEILVFDEPTLGQDANEIESFIKFIDSEKKKEKTIIIITHNIEFAFEFIPRTILMAEGKIVADGPTQIILSNNFLTERSSLVLPQTRQLSLALSNVGFQELTNITSRHEITEYLVKVLENKVTSIKEE</sequence>
<comment type="caution">
    <text evidence="5">The sequence shown here is derived from an EMBL/GenBank/DDBJ whole genome shotgun (WGS) entry which is preliminary data.</text>
</comment>
<dbReference type="EMBL" id="BARU01029057">
    <property type="protein sequence ID" value="GAH62998.1"/>
    <property type="molecule type" value="Genomic_DNA"/>
</dbReference>
<name>X1IZP1_9ZZZZ</name>
<keyword evidence="3" id="KW-0067">ATP-binding</keyword>
<dbReference type="GO" id="GO:0016887">
    <property type="term" value="F:ATP hydrolysis activity"/>
    <property type="evidence" value="ECO:0007669"/>
    <property type="project" value="InterPro"/>
</dbReference>
<dbReference type="InterPro" id="IPR003439">
    <property type="entry name" value="ABC_transporter-like_ATP-bd"/>
</dbReference>
<dbReference type="Pfam" id="PF00005">
    <property type="entry name" value="ABC_tran"/>
    <property type="match status" value="1"/>
</dbReference>
<evidence type="ECO:0000256" key="1">
    <source>
        <dbReference type="ARBA" id="ARBA00022448"/>
    </source>
</evidence>
<proteinExistence type="predicted"/>
<keyword evidence="1" id="KW-0813">Transport</keyword>
<dbReference type="PANTHER" id="PTHR43553">
    <property type="entry name" value="HEAVY METAL TRANSPORTER"/>
    <property type="match status" value="1"/>
</dbReference>
<dbReference type="InterPro" id="IPR027417">
    <property type="entry name" value="P-loop_NTPase"/>
</dbReference>
<dbReference type="GO" id="GO:0042626">
    <property type="term" value="F:ATPase-coupled transmembrane transporter activity"/>
    <property type="evidence" value="ECO:0007669"/>
    <property type="project" value="TreeGrafter"/>
</dbReference>
<dbReference type="SUPFAM" id="SSF52540">
    <property type="entry name" value="P-loop containing nucleoside triphosphate hydrolases"/>
    <property type="match status" value="1"/>
</dbReference>
<feature type="non-terminal residue" evidence="5">
    <location>
        <position position="1"/>
    </location>
</feature>
<reference evidence="5" key="1">
    <citation type="journal article" date="2014" name="Front. Microbiol.">
        <title>High frequency of phylogenetically diverse reductive dehalogenase-homologous genes in deep subseafloor sedimentary metagenomes.</title>
        <authorList>
            <person name="Kawai M."/>
            <person name="Futagami T."/>
            <person name="Toyoda A."/>
            <person name="Takaki Y."/>
            <person name="Nishi S."/>
            <person name="Hori S."/>
            <person name="Arai W."/>
            <person name="Tsubouchi T."/>
            <person name="Morono Y."/>
            <person name="Uchiyama I."/>
            <person name="Ito T."/>
            <person name="Fujiyama A."/>
            <person name="Inagaki F."/>
            <person name="Takami H."/>
        </authorList>
    </citation>
    <scope>NUCLEOTIDE SEQUENCE</scope>
    <source>
        <strain evidence="5">Expedition CK06-06</strain>
    </source>
</reference>
<gene>
    <name evidence="5" type="ORF">S03H2_46293</name>
</gene>
<evidence type="ECO:0000256" key="3">
    <source>
        <dbReference type="ARBA" id="ARBA00022840"/>
    </source>
</evidence>
<accession>X1IZP1</accession>
<evidence type="ECO:0000256" key="2">
    <source>
        <dbReference type="ARBA" id="ARBA00022741"/>
    </source>
</evidence>
<organism evidence="5">
    <name type="scientific">marine sediment metagenome</name>
    <dbReference type="NCBI Taxonomy" id="412755"/>
    <lineage>
        <taxon>unclassified sequences</taxon>
        <taxon>metagenomes</taxon>
        <taxon>ecological metagenomes</taxon>
    </lineage>
</organism>
<dbReference type="Gene3D" id="3.40.50.300">
    <property type="entry name" value="P-loop containing nucleotide triphosphate hydrolases"/>
    <property type="match status" value="1"/>
</dbReference>